<evidence type="ECO:0000256" key="3">
    <source>
        <dbReference type="SAM" id="SignalP"/>
    </source>
</evidence>
<accession>A0AAF0CGY0</accession>
<evidence type="ECO:0000313" key="6">
    <source>
        <dbReference type="Proteomes" id="UP001214043"/>
    </source>
</evidence>
<dbReference type="RefSeq" id="WP_274494730.1">
    <property type="nucleotide sequence ID" value="NZ_CP118166.1"/>
</dbReference>
<dbReference type="InterPro" id="IPR036206">
    <property type="entry name" value="ThiamineP_synth_sf"/>
</dbReference>
<evidence type="ECO:0000313" key="5">
    <source>
        <dbReference type="EMBL" id="WDI32788.1"/>
    </source>
</evidence>
<dbReference type="CDD" id="cd00564">
    <property type="entry name" value="TMP_TenI"/>
    <property type="match status" value="1"/>
</dbReference>
<dbReference type="EMBL" id="CP118166">
    <property type="protein sequence ID" value="WDI32788.1"/>
    <property type="molecule type" value="Genomic_DNA"/>
</dbReference>
<feature type="signal peptide" evidence="3">
    <location>
        <begin position="1"/>
        <end position="20"/>
    </location>
</feature>
<dbReference type="Proteomes" id="UP001214043">
    <property type="component" value="Chromosome"/>
</dbReference>
<evidence type="ECO:0000259" key="4">
    <source>
        <dbReference type="Pfam" id="PF02581"/>
    </source>
</evidence>
<proteinExistence type="predicted"/>
<keyword evidence="2" id="KW-0784">Thiamine biosynthesis</keyword>
<comment type="pathway">
    <text evidence="1">Cofactor biosynthesis; thiamine diphosphate biosynthesis.</text>
</comment>
<feature type="domain" description="Thiamine phosphate synthase/TenI" evidence="4">
    <location>
        <begin position="29"/>
        <end position="194"/>
    </location>
</feature>
<dbReference type="KEGG" id="hfl:PUV54_06205"/>
<dbReference type="PANTHER" id="PTHR20857">
    <property type="entry name" value="THIAMINE-PHOSPHATE PYROPHOSPHORYLASE"/>
    <property type="match status" value="1"/>
</dbReference>
<dbReference type="Pfam" id="PF02581">
    <property type="entry name" value="TMP-TENI"/>
    <property type="match status" value="1"/>
</dbReference>
<protein>
    <submittedName>
        <fullName evidence="5">Thiamine phosphate synthase</fullName>
    </submittedName>
</protein>
<sequence length="197" mass="20767">MRAAKLAAAALALKRCSGAAAPFHLAFMTDQERAPHPELIARALPSGAAVILRDYDMPRRAALAARLLSICACRDLKLIIGADIRLAESIGAAGVHYPRWFMPDRRPGNRLIVSAACHDRYELARARELGAHVALLSPAYASHSHMRAPGLGPENFLKLAATSSLPVLALGGVNEKNAHCLAGPQVVGLAAIGAFTG</sequence>
<evidence type="ECO:0000256" key="2">
    <source>
        <dbReference type="ARBA" id="ARBA00022977"/>
    </source>
</evidence>
<gene>
    <name evidence="5" type="ORF">PUV54_06205</name>
</gene>
<reference evidence="5" key="1">
    <citation type="submission" date="2023-02" db="EMBL/GenBank/DDBJ databases">
        <title>Genome sequence of Hyphococcus flavus.</title>
        <authorList>
            <person name="Rong J.-C."/>
            <person name="Zhao Q."/>
            <person name="Yi M."/>
            <person name="Wu J.-Y."/>
        </authorList>
    </citation>
    <scope>NUCLEOTIDE SEQUENCE</scope>
    <source>
        <strain evidence="5">MCCC 1K03223</strain>
    </source>
</reference>
<keyword evidence="3" id="KW-0732">Signal</keyword>
<organism evidence="5 6">
    <name type="scientific">Hyphococcus flavus</name>
    <dbReference type="NCBI Taxonomy" id="1866326"/>
    <lineage>
        <taxon>Bacteria</taxon>
        <taxon>Pseudomonadati</taxon>
        <taxon>Pseudomonadota</taxon>
        <taxon>Alphaproteobacteria</taxon>
        <taxon>Parvularculales</taxon>
        <taxon>Parvularculaceae</taxon>
        <taxon>Hyphococcus</taxon>
    </lineage>
</organism>
<feature type="chain" id="PRO_5042020751" evidence="3">
    <location>
        <begin position="21"/>
        <end position="197"/>
    </location>
</feature>
<dbReference type="GO" id="GO:0009228">
    <property type="term" value="P:thiamine biosynthetic process"/>
    <property type="evidence" value="ECO:0007669"/>
    <property type="project" value="UniProtKB-KW"/>
</dbReference>
<dbReference type="InterPro" id="IPR013785">
    <property type="entry name" value="Aldolase_TIM"/>
</dbReference>
<dbReference type="GO" id="GO:0005737">
    <property type="term" value="C:cytoplasm"/>
    <property type="evidence" value="ECO:0007669"/>
    <property type="project" value="TreeGrafter"/>
</dbReference>
<dbReference type="GO" id="GO:0004789">
    <property type="term" value="F:thiamine-phosphate diphosphorylase activity"/>
    <property type="evidence" value="ECO:0007669"/>
    <property type="project" value="TreeGrafter"/>
</dbReference>
<dbReference type="AlphaFoldDB" id="A0AAF0CGY0"/>
<keyword evidence="6" id="KW-1185">Reference proteome</keyword>
<dbReference type="PANTHER" id="PTHR20857:SF23">
    <property type="entry name" value="THIAMINE BIOSYNTHETIC BIFUNCTIONAL ENZYME"/>
    <property type="match status" value="1"/>
</dbReference>
<dbReference type="SUPFAM" id="SSF51391">
    <property type="entry name" value="Thiamin phosphate synthase"/>
    <property type="match status" value="1"/>
</dbReference>
<dbReference type="Gene3D" id="3.20.20.70">
    <property type="entry name" value="Aldolase class I"/>
    <property type="match status" value="1"/>
</dbReference>
<dbReference type="InterPro" id="IPR022998">
    <property type="entry name" value="ThiamineP_synth_TenI"/>
</dbReference>
<evidence type="ECO:0000256" key="1">
    <source>
        <dbReference type="ARBA" id="ARBA00004948"/>
    </source>
</evidence>
<name>A0AAF0CGY0_9PROT</name>